<feature type="domain" description="ABC transporter" evidence="4">
    <location>
        <begin position="7"/>
        <end position="215"/>
    </location>
</feature>
<dbReference type="PROSITE" id="PS00211">
    <property type="entry name" value="ABC_TRANSPORTER_1"/>
    <property type="match status" value="1"/>
</dbReference>
<dbReference type="OrthoDB" id="9809205at2"/>
<dbReference type="Pfam" id="PF00005">
    <property type="entry name" value="ABC_tran"/>
    <property type="match status" value="1"/>
</dbReference>
<evidence type="ECO:0000256" key="2">
    <source>
        <dbReference type="ARBA" id="ARBA00022741"/>
    </source>
</evidence>
<name>A0A1L5FCS9_CLOKL</name>
<dbReference type="InterPro" id="IPR017871">
    <property type="entry name" value="ABC_transporter-like_CS"/>
</dbReference>
<dbReference type="RefSeq" id="WP_073540387.1">
    <property type="nucleotide sequence ID" value="NZ_CP018335.1"/>
</dbReference>
<dbReference type="InterPro" id="IPR051782">
    <property type="entry name" value="ABC_Transporter_VariousFunc"/>
</dbReference>
<evidence type="ECO:0000313" key="5">
    <source>
        <dbReference type="EMBL" id="APM40829.1"/>
    </source>
</evidence>
<organism evidence="5 6">
    <name type="scientific">Clostridium kluyveri</name>
    <dbReference type="NCBI Taxonomy" id="1534"/>
    <lineage>
        <taxon>Bacteria</taxon>
        <taxon>Bacillati</taxon>
        <taxon>Bacillota</taxon>
        <taxon>Clostridia</taxon>
        <taxon>Eubacteriales</taxon>
        <taxon>Clostridiaceae</taxon>
        <taxon>Clostridium</taxon>
    </lineage>
</organism>
<keyword evidence="2" id="KW-0547">Nucleotide-binding</keyword>
<dbReference type="GO" id="GO:0005524">
    <property type="term" value="F:ATP binding"/>
    <property type="evidence" value="ECO:0007669"/>
    <property type="project" value="UniProtKB-KW"/>
</dbReference>
<dbReference type="PANTHER" id="PTHR42939:SF1">
    <property type="entry name" value="ABC TRANSPORTER ATP-BINDING PROTEIN ALBC-RELATED"/>
    <property type="match status" value="1"/>
</dbReference>
<dbReference type="SUPFAM" id="SSF52540">
    <property type="entry name" value="P-loop containing nucleoside triphosphate hydrolases"/>
    <property type="match status" value="1"/>
</dbReference>
<sequence length="215" mass="24305">MENNNIIEIVDFTKKFKNNVILKNINLSIKKGKCYGFIGPNGSGKTLIFKAICGFVMPTSGYIIVKGKKIGLEVDFPEDVGVLIEQPGFLPNYSAFENLEFLAKINNKIGKTEIENALEFVKLYPYERKKLKNYSLGMKQRLGIAQAIMEDPEILILDEPLNGLDKDGVKIIKNKLLDLKKKGKTILLTSHISQDIEELSDYIYEICDSNLKVLR</sequence>
<accession>A0A1L5FCS9</accession>
<dbReference type="SMART" id="SM00382">
    <property type="entry name" value="AAA"/>
    <property type="match status" value="1"/>
</dbReference>
<dbReference type="PROSITE" id="PS50893">
    <property type="entry name" value="ABC_TRANSPORTER_2"/>
    <property type="match status" value="1"/>
</dbReference>
<dbReference type="GO" id="GO:0016887">
    <property type="term" value="F:ATP hydrolysis activity"/>
    <property type="evidence" value="ECO:0007669"/>
    <property type="project" value="InterPro"/>
</dbReference>
<evidence type="ECO:0000256" key="1">
    <source>
        <dbReference type="ARBA" id="ARBA00022448"/>
    </source>
</evidence>
<keyword evidence="3 5" id="KW-0067">ATP-binding</keyword>
<dbReference type="AlphaFoldDB" id="A0A1L5FCS9"/>
<reference evidence="5 6" key="1">
    <citation type="submission" date="2016-12" db="EMBL/GenBank/DDBJ databases">
        <title>Complete genome sequence of Clostridium kluyveri JZZ isolated from the pit mud of a Chinese flavor liquor-making factory.</title>
        <authorList>
            <person name="Wang Y."/>
        </authorList>
    </citation>
    <scope>NUCLEOTIDE SEQUENCE [LARGE SCALE GENOMIC DNA]</scope>
    <source>
        <strain evidence="5 6">JZZ</strain>
    </source>
</reference>
<keyword evidence="1" id="KW-0813">Transport</keyword>
<dbReference type="PANTHER" id="PTHR42939">
    <property type="entry name" value="ABC TRANSPORTER ATP-BINDING PROTEIN ALBC-RELATED"/>
    <property type="match status" value="1"/>
</dbReference>
<dbReference type="EMBL" id="CP018335">
    <property type="protein sequence ID" value="APM40829.1"/>
    <property type="molecule type" value="Genomic_DNA"/>
</dbReference>
<dbReference type="Gene3D" id="3.40.50.300">
    <property type="entry name" value="P-loop containing nucleotide triphosphate hydrolases"/>
    <property type="match status" value="1"/>
</dbReference>
<evidence type="ECO:0000259" key="4">
    <source>
        <dbReference type="PROSITE" id="PS50893"/>
    </source>
</evidence>
<evidence type="ECO:0000256" key="3">
    <source>
        <dbReference type="ARBA" id="ARBA00022840"/>
    </source>
</evidence>
<dbReference type="InterPro" id="IPR003439">
    <property type="entry name" value="ABC_transporter-like_ATP-bd"/>
</dbReference>
<dbReference type="Proteomes" id="UP000184604">
    <property type="component" value="Chromosome"/>
</dbReference>
<dbReference type="InterPro" id="IPR027417">
    <property type="entry name" value="P-loop_NTPase"/>
</dbReference>
<gene>
    <name evidence="5" type="ORF">BS101_20010</name>
</gene>
<protein>
    <submittedName>
        <fullName evidence="5">Multidrug ABC transporter ATP-binding protein</fullName>
    </submittedName>
</protein>
<evidence type="ECO:0000313" key="6">
    <source>
        <dbReference type="Proteomes" id="UP000184604"/>
    </source>
</evidence>
<proteinExistence type="predicted"/>
<dbReference type="InterPro" id="IPR003593">
    <property type="entry name" value="AAA+_ATPase"/>
</dbReference>